<dbReference type="AlphaFoldDB" id="A0A171DEJ9"/>
<dbReference type="GO" id="GO:0003824">
    <property type="term" value="F:catalytic activity"/>
    <property type="evidence" value="ECO:0007669"/>
    <property type="project" value="InterPro"/>
</dbReference>
<evidence type="ECO:0000313" key="2">
    <source>
        <dbReference type="EMBL" id="GAT68152.1"/>
    </source>
</evidence>
<dbReference type="InterPro" id="IPR001242">
    <property type="entry name" value="Condensation_dom"/>
</dbReference>
<dbReference type="GO" id="GO:0043041">
    <property type="term" value="P:amino acid activation for nonribosomal peptide biosynthetic process"/>
    <property type="evidence" value="ECO:0007669"/>
    <property type="project" value="TreeGrafter"/>
</dbReference>
<dbReference type="Pfam" id="PF00668">
    <property type="entry name" value="Condensation"/>
    <property type="match status" value="1"/>
</dbReference>
<gene>
    <name evidence="2" type="ORF">PS9374_03813</name>
</gene>
<dbReference type="Gene3D" id="3.30.559.30">
    <property type="entry name" value="Nonribosomal peptide synthetase, condensation domain"/>
    <property type="match status" value="1"/>
</dbReference>
<keyword evidence="3" id="KW-1185">Reference proteome</keyword>
<feature type="domain" description="Condensation" evidence="1">
    <location>
        <begin position="37"/>
        <end position="334"/>
    </location>
</feature>
<dbReference type="PANTHER" id="PTHR45527">
    <property type="entry name" value="NONRIBOSOMAL PEPTIDE SYNTHETASE"/>
    <property type="match status" value="1"/>
</dbReference>
<dbReference type="GO" id="GO:0031177">
    <property type="term" value="F:phosphopantetheine binding"/>
    <property type="evidence" value="ECO:0007669"/>
    <property type="project" value="TreeGrafter"/>
</dbReference>
<name>A0A171DEJ9_9ACTN</name>
<dbReference type="GO" id="GO:0005737">
    <property type="term" value="C:cytoplasm"/>
    <property type="evidence" value="ECO:0007669"/>
    <property type="project" value="TreeGrafter"/>
</dbReference>
<reference evidence="3" key="2">
    <citation type="submission" date="2016-04" db="EMBL/GenBank/DDBJ databases">
        <title>Planomonospora sphaerica JCM9374 whole genome shotgun sequence.</title>
        <authorList>
            <person name="Suzuki T."/>
            <person name="Dohra H."/>
            <person name="Kodani S."/>
        </authorList>
    </citation>
    <scope>NUCLEOTIDE SEQUENCE [LARGE SCALE GENOMIC DNA]</scope>
    <source>
        <strain evidence="3">JCM 9374</strain>
    </source>
</reference>
<dbReference type="PANTHER" id="PTHR45527:SF1">
    <property type="entry name" value="FATTY ACID SYNTHASE"/>
    <property type="match status" value="1"/>
</dbReference>
<protein>
    <submittedName>
        <fullName evidence="2">Nonribosomal peptide synthase</fullName>
    </submittedName>
</protein>
<dbReference type="SUPFAM" id="SSF52777">
    <property type="entry name" value="CoA-dependent acyltransferases"/>
    <property type="match status" value="2"/>
</dbReference>
<dbReference type="Proteomes" id="UP000077701">
    <property type="component" value="Unassembled WGS sequence"/>
</dbReference>
<dbReference type="InterPro" id="IPR023213">
    <property type="entry name" value="CAT-like_dom_sf"/>
</dbReference>
<dbReference type="GO" id="GO:0008610">
    <property type="term" value="P:lipid biosynthetic process"/>
    <property type="evidence" value="ECO:0007669"/>
    <property type="project" value="UniProtKB-ARBA"/>
</dbReference>
<dbReference type="OrthoDB" id="5194982at2"/>
<organism evidence="2 3">
    <name type="scientific">Planomonospora sphaerica</name>
    <dbReference type="NCBI Taxonomy" id="161355"/>
    <lineage>
        <taxon>Bacteria</taxon>
        <taxon>Bacillati</taxon>
        <taxon>Actinomycetota</taxon>
        <taxon>Actinomycetes</taxon>
        <taxon>Streptosporangiales</taxon>
        <taxon>Streptosporangiaceae</taxon>
        <taxon>Planomonospora</taxon>
    </lineage>
</organism>
<reference evidence="2 3" key="1">
    <citation type="journal article" date="2016" name="Genome Announc.">
        <title>Draft Genome Sequence of Planomonospora sphaerica JCM9374, a Rare Actinomycete.</title>
        <authorList>
            <person name="Dohra H."/>
            <person name="Suzuki T."/>
            <person name="Inoue Y."/>
            <person name="Kodani S."/>
        </authorList>
    </citation>
    <scope>NUCLEOTIDE SEQUENCE [LARGE SCALE GENOMIC DNA]</scope>
    <source>
        <strain evidence="2 3">JCM 9374</strain>
    </source>
</reference>
<accession>A0A171DEJ9</accession>
<dbReference type="STRING" id="161355.PS9374_03813"/>
<dbReference type="RefSeq" id="WP_068898464.1">
    <property type="nucleotide sequence ID" value="NZ_BDCX01000009.1"/>
</dbReference>
<evidence type="ECO:0000313" key="3">
    <source>
        <dbReference type="Proteomes" id="UP000077701"/>
    </source>
</evidence>
<comment type="caution">
    <text evidence="2">The sequence shown here is derived from an EMBL/GenBank/DDBJ whole genome shotgun (WGS) entry which is preliminary data.</text>
</comment>
<sequence>MTAGAVPERTVPLEFAGARGGRAPLAWGQRAFWRLIRWLDEGDPYYNLPWSLPVYGRRDLDTVLGALRTLVERHESLRTTWTETPEGPVQQVMREGVLTVGVLDAGEAKPLAAAREAAAGLAATAFDHAAEPPIRCAVVTAGGRPRAVAFALSHLAVDAWALEILATEWRALLAGEELPAPVWQPLDQAALEQGAGAARGERALRHWRAELERAPMTLFDFPGRTPEEPRFVKVGMESAAAGVAARTLAARWSVSTSSVLTSGCAAVLAALTGHRRVAMQLIVANRHDPRTAGMVGTAVQDGLFTLDLSAGTFADAARAGHRQALTAYRYAHYDPAAMAALREEIGRARGGAVDLSGYFNDTRPTGDWPGLPPGDPAELTGRTRTFPVGAWPMVDATAFFAAGPAAHTCRLDLLVDTALLSRDTAYELLHAVETLLVRSVAGDVPLDGIAELCGVTPVDRPVREAAP</sequence>
<dbReference type="GO" id="GO:0044550">
    <property type="term" value="P:secondary metabolite biosynthetic process"/>
    <property type="evidence" value="ECO:0007669"/>
    <property type="project" value="TreeGrafter"/>
</dbReference>
<proteinExistence type="predicted"/>
<evidence type="ECO:0000259" key="1">
    <source>
        <dbReference type="Pfam" id="PF00668"/>
    </source>
</evidence>
<dbReference type="Gene3D" id="3.30.559.10">
    <property type="entry name" value="Chloramphenicol acetyltransferase-like domain"/>
    <property type="match status" value="1"/>
</dbReference>
<dbReference type="EMBL" id="BDCX01000009">
    <property type="protein sequence ID" value="GAT68152.1"/>
    <property type="molecule type" value="Genomic_DNA"/>
</dbReference>